<evidence type="ECO:0000256" key="1">
    <source>
        <dbReference type="SAM" id="MobiDB-lite"/>
    </source>
</evidence>
<feature type="region of interest" description="Disordered" evidence="1">
    <location>
        <begin position="195"/>
        <end position="222"/>
    </location>
</feature>
<comment type="caution">
    <text evidence="3">The sequence shown here is derived from an EMBL/GenBank/DDBJ whole genome shotgun (WGS) entry which is preliminary data.</text>
</comment>
<protein>
    <recommendedName>
        <fullName evidence="2">Phospholipid/glycerol acyltransferase domain-containing protein</fullName>
    </recommendedName>
</protein>
<reference evidence="3 4" key="1">
    <citation type="journal article" date="2020" name="Syst. Appl. Microbiol.">
        <title>Alienimonas chondri sp. nov., a novel planctomycete isolated from the biofilm of the red alga Chondrus crispus.</title>
        <authorList>
            <person name="Vitorino I."/>
            <person name="Albuquerque L."/>
            <person name="Wiegand S."/>
            <person name="Kallscheuer N."/>
            <person name="da Costa M.S."/>
            <person name="Lobo-da-Cunha A."/>
            <person name="Jogler C."/>
            <person name="Lage O.M."/>
        </authorList>
    </citation>
    <scope>NUCLEOTIDE SEQUENCE [LARGE SCALE GENOMIC DNA]</scope>
    <source>
        <strain evidence="3 4">LzC2</strain>
    </source>
</reference>
<dbReference type="EMBL" id="WTPX01000018">
    <property type="protein sequence ID" value="NNJ24845.1"/>
    <property type="molecule type" value="Genomic_DNA"/>
</dbReference>
<evidence type="ECO:0000313" key="3">
    <source>
        <dbReference type="EMBL" id="NNJ24845.1"/>
    </source>
</evidence>
<dbReference type="InterPro" id="IPR002123">
    <property type="entry name" value="Plipid/glycerol_acylTrfase"/>
</dbReference>
<sequence length="262" mass="28510">MAASPPTSRFLRWGFRRYLLGGFPFGRGMLARNFHAVRLLEPIPVPFDDGGPGGPRVFYLNHPGWWDPLAAAALAAYLVPFRTPYAPIDAEALRSIPCGRALGLFGVERDAAAGARAFLRGATAALTDPAADLWLTPQGTFAPPERRPITFAPGLGHLLSRNPRLTAVPVAVRYDFWSERRPELLLAVGEPVRRSDVPTADDTLGQGTPRSEARGDAPVRSGECSRFLEGRLEDILSELSAASADRDPGRFRPLRFDGNARS</sequence>
<evidence type="ECO:0000313" key="4">
    <source>
        <dbReference type="Proteomes" id="UP000609651"/>
    </source>
</evidence>
<dbReference type="RefSeq" id="WP_171184227.1">
    <property type="nucleotide sequence ID" value="NZ_WTPX01000018.1"/>
</dbReference>
<dbReference type="SUPFAM" id="SSF69593">
    <property type="entry name" value="Glycerol-3-phosphate (1)-acyltransferase"/>
    <property type="match status" value="1"/>
</dbReference>
<accession>A0ABX1VBH3</accession>
<organism evidence="3 4">
    <name type="scientific">Alienimonas chondri</name>
    <dbReference type="NCBI Taxonomy" id="2681879"/>
    <lineage>
        <taxon>Bacteria</taxon>
        <taxon>Pseudomonadati</taxon>
        <taxon>Planctomycetota</taxon>
        <taxon>Planctomycetia</taxon>
        <taxon>Planctomycetales</taxon>
        <taxon>Planctomycetaceae</taxon>
        <taxon>Alienimonas</taxon>
    </lineage>
</organism>
<dbReference type="SMART" id="SM00563">
    <property type="entry name" value="PlsC"/>
    <property type="match status" value="1"/>
</dbReference>
<gene>
    <name evidence="3" type="ORF">LzC2_09050</name>
</gene>
<proteinExistence type="predicted"/>
<evidence type="ECO:0000259" key="2">
    <source>
        <dbReference type="SMART" id="SM00563"/>
    </source>
</evidence>
<keyword evidence="4" id="KW-1185">Reference proteome</keyword>
<feature type="domain" description="Phospholipid/glycerol acyltransferase" evidence="2">
    <location>
        <begin position="56"/>
        <end position="175"/>
    </location>
</feature>
<dbReference type="Proteomes" id="UP000609651">
    <property type="component" value="Unassembled WGS sequence"/>
</dbReference>
<dbReference type="CDD" id="cd06551">
    <property type="entry name" value="LPLAT"/>
    <property type="match status" value="1"/>
</dbReference>
<name>A0ABX1VBH3_9PLAN</name>